<feature type="domain" description="HNH nuclease" evidence="1">
    <location>
        <begin position="71"/>
        <end position="121"/>
    </location>
</feature>
<keyword evidence="2" id="KW-0255">Endonuclease</keyword>
<keyword evidence="2" id="KW-0378">Hydrolase</keyword>
<dbReference type="InterPro" id="IPR052892">
    <property type="entry name" value="NA-targeting_endonuclease"/>
</dbReference>
<dbReference type="SMART" id="SM00507">
    <property type="entry name" value="HNHc"/>
    <property type="match status" value="1"/>
</dbReference>
<gene>
    <name evidence="2" type="ORF">K4G66_30370</name>
</gene>
<dbReference type="GO" id="GO:0008270">
    <property type="term" value="F:zinc ion binding"/>
    <property type="evidence" value="ECO:0007669"/>
    <property type="project" value="InterPro"/>
</dbReference>
<evidence type="ECO:0000259" key="1">
    <source>
        <dbReference type="SMART" id="SM00507"/>
    </source>
</evidence>
<sequence>MKHSVLLLNQDYQPLSICSIERAFLLVFLDKAELLTTSDSEVIRTVNKNFPMPAVIRLFRYVNLPYRGVVLTRQNVFKRDKFSCQYCGSPKNLTLDHVVPRSKGGKTSWSNLVTACQPCNTRKGDRNPHEANLKLLQPPRRPTYLMFLRDHSGSMRKEWQPFLGY</sequence>
<dbReference type="GO" id="GO:0003676">
    <property type="term" value="F:nucleic acid binding"/>
    <property type="evidence" value="ECO:0007669"/>
    <property type="project" value="InterPro"/>
</dbReference>
<dbReference type="CDD" id="cd00085">
    <property type="entry name" value="HNHc"/>
    <property type="match status" value="1"/>
</dbReference>
<dbReference type="InterPro" id="IPR002711">
    <property type="entry name" value="HNH"/>
</dbReference>
<reference evidence="2" key="1">
    <citation type="journal article" date="2023" name="Comput. Struct. Biotechnol. J.">
        <title>Discovery of a novel marine Bacteroidetes with a rich repertoire of carbohydrate-active enzymes.</title>
        <authorList>
            <person name="Chen B."/>
            <person name="Liu G."/>
            <person name="Chen Q."/>
            <person name="Wang H."/>
            <person name="Liu L."/>
            <person name="Tang K."/>
        </authorList>
    </citation>
    <scope>NUCLEOTIDE SEQUENCE</scope>
    <source>
        <strain evidence="2">TK19036</strain>
    </source>
</reference>
<dbReference type="Gene3D" id="1.10.30.50">
    <property type="match status" value="1"/>
</dbReference>
<protein>
    <submittedName>
        <fullName evidence="2">HNH endonuclease</fullName>
    </submittedName>
</protein>
<dbReference type="PANTHER" id="PTHR33877">
    <property type="entry name" value="SLL1193 PROTEIN"/>
    <property type="match status" value="1"/>
</dbReference>
<accession>A0AA49JE27</accession>
<keyword evidence="2" id="KW-0540">Nuclease</keyword>
<dbReference type="InterPro" id="IPR003615">
    <property type="entry name" value="HNH_nuc"/>
</dbReference>
<name>A0AA49JE27_9BACT</name>
<reference evidence="2" key="2">
    <citation type="journal article" date="2024" name="Antonie Van Leeuwenhoek">
        <title>Roseihalotalea indica gen. nov., sp. nov., a halophilic Bacteroidetes from mesopelagic Southwest Indian Ocean with higher carbohydrate metabolic potential.</title>
        <authorList>
            <person name="Chen B."/>
            <person name="Zhang M."/>
            <person name="Lin D."/>
            <person name="Ye J."/>
            <person name="Tang K."/>
        </authorList>
    </citation>
    <scope>NUCLEOTIDE SEQUENCE</scope>
    <source>
        <strain evidence="2">TK19036</strain>
    </source>
</reference>
<dbReference type="AlphaFoldDB" id="A0AA49JE27"/>
<dbReference type="PANTHER" id="PTHR33877:SF2">
    <property type="entry name" value="OS07G0170200 PROTEIN"/>
    <property type="match status" value="1"/>
</dbReference>
<dbReference type="GO" id="GO:0004519">
    <property type="term" value="F:endonuclease activity"/>
    <property type="evidence" value="ECO:0007669"/>
    <property type="project" value="UniProtKB-KW"/>
</dbReference>
<proteinExistence type="predicted"/>
<dbReference type="EMBL" id="CP120682">
    <property type="protein sequence ID" value="WKN36671.1"/>
    <property type="molecule type" value="Genomic_DNA"/>
</dbReference>
<dbReference type="Pfam" id="PF01844">
    <property type="entry name" value="HNH"/>
    <property type="match status" value="1"/>
</dbReference>
<organism evidence="2">
    <name type="scientific">Roseihalotalea indica</name>
    <dbReference type="NCBI Taxonomy" id="2867963"/>
    <lineage>
        <taxon>Bacteria</taxon>
        <taxon>Pseudomonadati</taxon>
        <taxon>Bacteroidota</taxon>
        <taxon>Cytophagia</taxon>
        <taxon>Cytophagales</taxon>
        <taxon>Catalimonadaceae</taxon>
        <taxon>Roseihalotalea</taxon>
    </lineage>
</organism>
<evidence type="ECO:0000313" key="2">
    <source>
        <dbReference type="EMBL" id="WKN36671.1"/>
    </source>
</evidence>